<dbReference type="AlphaFoldDB" id="A0A9N9ICX4"/>
<keyword evidence="2" id="KW-1185">Reference proteome</keyword>
<protein>
    <submittedName>
        <fullName evidence="1">5110_t:CDS:1</fullName>
    </submittedName>
</protein>
<organism evidence="1 2">
    <name type="scientific">Funneliformis caledonium</name>
    <dbReference type="NCBI Taxonomy" id="1117310"/>
    <lineage>
        <taxon>Eukaryota</taxon>
        <taxon>Fungi</taxon>
        <taxon>Fungi incertae sedis</taxon>
        <taxon>Mucoromycota</taxon>
        <taxon>Glomeromycotina</taxon>
        <taxon>Glomeromycetes</taxon>
        <taxon>Glomerales</taxon>
        <taxon>Glomeraceae</taxon>
        <taxon>Funneliformis</taxon>
    </lineage>
</organism>
<sequence length="68" mass="7413">MSWLGIGENSAGTVFGVFELPNKNLDGKRIFGNLPCNVRIFSIFAVRFQFVPSGVLFSRTSEGVRACG</sequence>
<evidence type="ECO:0000313" key="2">
    <source>
        <dbReference type="Proteomes" id="UP000789570"/>
    </source>
</evidence>
<dbReference type="EMBL" id="CAJVPQ010011969">
    <property type="protein sequence ID" value="CAG8729676.1"/>
    <property type="molecule type" value="Genomic_DNA"/>
</dbReference>
<feature type="non-terminal residue" evidence="1">
    <location>
        <position position="68"/>
    </location>
</feature>
<name>A0A9N9ICX4_9GLOM</name>
<evidence type="ECO:0000313" key="1">
    <source>
        <dbReference type="EMBL" id="CAG8729676.1"/>
    </source>
</evidence>
<comment type="caution">
    <text evidence="1">The sequence shown here is derived from an EMBL/GenBank/DDBJ whole genome shotgun (WGS) entry which is preliminary data.</text>
</comment>
<dbReference type="Proteomes" id="UP000789570">
    <property type="component" value="Unassembled WGS sequence"/>
</dbReference>
<proteinExistence type="predicted"/>
<reference evidence="1" key="1">
    <citation type="submission" date="2021-06" db="EMBL/GenBank/DDBJ databases">
        <authorList>
            <person name="Kallberg Y."/>
            <person name="Tangrot J."/>
            <person name="Rosling A."/>
        </authorList>
    </citation>
    <scope>NUCLEOTIDE SEQUENCE</scope>
    <source>
        <strain evidence="1">UK204</strain>
    </source>
</reference>
<accession>A0A9N9ICX4</accession>
<gene>
    <name evidence="1" type="ORF">FCALED_LOCUS14904</name>
</gene>